<organism evidence="1">
    <name type="scientific">Siphoviridae sp. ctWsj12</name>
    <dbReference type="NCBI Taxonomy" id="2826363"/>
    <lineage>
        <taxon>Viruses</taxon>
        <taxon>Duplodnaviria</taxon>
        <taxon>Heunggongvirae</taxon>
        <taxon>Uroviricota</taxon>
        <taxon>Caudoviricetes</taxon>
    </lineage>
</organism>
<accession>A0A8S5NT61</accession>
<protein>
    <submittedName>
        <fullName evidence="1">Uncharacterized protein</fullName>
    </submittedName>
</protein>
<dbReference type="EMBL" id="BK015233">
    <property type="protein sequence ID" value="DAD97235.1"/>
    <property type="molecule type" value="Genomic_DNA"/>
</dbReference>
<proteinExistence type="predicted"/>
<name>A0A8S5NT61_9CAUD</name>
<evidence type="ECO:0000313" key="1">
    <source>
        <dbReference type="EMBL" id="DAD97235.1"/>
    </source>
</evidence>
<sequence>MTKQVNFRPEVKKATSKSNGNVEVLLVVNNGSLKGRYDDLSDFLGKTVSVTIQPETVGYTLPINKQTKRPNINYEVNSDGTVEILKEEQTSLDVGDGVEEIEVIEIQVSKDTIDEFIKKATSLQLPDSITINPRDVLIQIEDGEKLSEVAAVYEMSEDALIDQIEISRQYFAPFADTWSKKKEDVIFKESLGDSDGDE</sequence>
<reference evidence="1" key="1">
    <citation type="journal article" date="2021" name="Proc. Natl. Acad. Sci. U.S.A.">
        <title>A Catalog of Tens of Thousands of Viruses from Human Metagenomes Reveals Hidden Associations with Chronic Diseases.</title>
        <authorList>
            <person name="Tisza M.J."/>
            <person name="Buck C.B."/>
        </authorList>
    </citation>
    <scope>NUCLEOTIDE SEQUENCE</scope>
    <source>
        <strain evidence="1">CtWsj12</strain>
    </source>
</reference>